<dbReference type="PANTHER" id="PTHR30011">
    <property type="entry name" value="ALKANESULFONATE MONOOXYGENASE-RELATED"/>
    <property type="match status" value="1"/>
</dbReference>
<evidence type="ECO:0000259" key="5">
    <source>
        <dbReference type="Pfam" id="PF00296"/>
    </source>
</evidence>
<dbReference type="InterPro" id="IPR051260">
    <property type="entry name" value="Diverse_substr_monoxygenases"/>
</dbReference>
<keyword evidence="3 6" id="KW-0560">Oxidoreductase</keyword>
<evidence type="ECO:0000313" key="6">
    <source>
        <dbReference type="EMBL" id="STY66789.1"/>
    </source>
</evidence>
<dbReference type="RefSeq" id="WP_020824277.1">
    <property type="nucleotide sequence ID" value="NZ_CP017484.1"/>
</dbReference>
<keyword evidence="1" id="KW-0285">Flavoprotein</keyword>
<sequence>MNTLSPIFSQVFGQNQLTLGLIAPFMGYQNHIPDNLTTIADNARLAENLGFSALWVRDVPFYDPHFGDVGQGLDPMVTLGFLSAHTQNIALGTAGLIAPLRSPIHIAKMATSVDSLSHGRFLLGLSSGDRPVEYPAFGADFASRSERFRESIDLINTLTEQDFPHFKGKHYADLTDNLDLLPKPKHRLPIVAIGRARQEMDWLANVPDAWIWHGVNPADTANIINTLADLRQKDTPTAFGYAQFVEVLDDKNAKAQLFNNIYLRGGAKGLADFWAKEQEKGVKHLALNLKPTQRPADEVLTELAEYALTQFCVEDQT</sequence>
<dbReference type="EMBL" id="UGPL01000006">
    <property type="protein sequence ID" value="STY66789.1"/>
    <property type="molecule type" value="Genomic_DNA"/>
</dbReference>
<accession>A0A378NGW1</accession>
<dbReference type="AlphaFoldDB" id="A0A378NGW1"/>
<dbReference type="NCBIfam" id="TIGR03571">
    <property type="entry name" value="lucif_BA3436"/>
    <property type="match status" value="1"/>
</dbReference>
<dbReference type="GO" id="GO:0047646">
    <property type="term" value="F:alkanal monooxygenase (FMN-linked) activity"/>
    <property type="evidence" value="ECO:0007669"/>
    <property type="project" value="UniProtKB-EC"/>
</dbReference>
<dbReference type="InterPro" id="IPR036661">
    <property type="entry name" value="Luciferase-like_sf"/>
</dbReference>
<organism evidence="6 7">
    <name type="scientific">Mannheimia haemolytica</name>
    <name type="common">Pasteurella haemolytica</name>
    <dbReference type="NCBI Taxonomy" id="75985"/>
    <lineage>
        <taxon>Bacteria</taxon>
        <taxon>Pseudomonadati</taxon>
        <taxon>Pseudomonadota</taxon>
        <taxon>Gammaproteobacteria</taxon>
        <taxon>Pasteurellales</taxon>
        <taxon>Pasteurellaceae</taxon>
        <taxon>Mannheimia</taxon>
    </lineage>
</organism>
<dbReference type="PANTHER" id="PTHR30011:SF16">
    <property type="entry name" value="C2H2 FINGER DOMAIN TRANSCRIPTION FACTOR (EUROFUNG)-RELATED"/>
    <property type="match status" value="1"/>
</dbReference>
<feature type="domain" description="Luciferase-like" evidence="5">
    <location>
        <begin position="30"/>
        <end position="266"/>
    </location>
</feature>
<evidence type="ECO:0000256" key="3">
    <source>
        <dbReference type="ARBA" id="ARBA00023002"/>
    </source>
</evidence>
<name>A0A378NGW1_MANHA</name>
<evidence type="ECO:0000256" key="4">
    <source>
        <dbReference type="ARBA" id="ARBA00023033"/>
    </source>
</evidence>
<protein>
    <submittedName>
        <fullName evidence="6">Alkanal monooxygenase beta chain</fullName>
        <ecNumber evidence="6">1.14.14.3</ecNumber>
    </submittedName>
</protein>
<keyword evidence="4 6" id="KW-0503">Monooxygenase</keyword>
<dbReference type="Gene3D" id="3.20.20.30">
    <property type="entry name" value="Luciferase-like domain"/>
    <property type="match status" value="1"/>
</dbReference>
<dbReference type="EC" id="1.14.14.3" evidence="6"/>
<dbReference type="InterPro" id="IPR011251">
    <property type="entry name" value="Luciferase-like_dom"/>
</dbReference>
<keyword evidence="2" id="KW-0288">FMN</keyword>
<evidence type="ECO:0000313" key="7">
    <source>
        <dbReference type="Proteomes" id="UP000254031"/>
    </source>
</evidence>
<evidence type="ECO:0000256" key="2">
    <source>
        <dbReference type="ARBA" id="ARBA00022643"/>
    </source>
</evidence>
<evidence type="ECO:0000256" key="1">
    <source>
        <dbReference type="ARBA" id="ARBA00022630"/>
    </source>
</evidence>
<proteinExistence type="predicted"/>
<reference evidence="6 7" key="1">
    <citation type="submission" date="2018-06" db="EMBL/GenBank/DDBJ databases">
        <authorList>
            <consortium name="Pathogen Informatics"/>
            <person name="Doyle S."/>
        </authorList>
    </citation>
    <scope>NUCLEOTIDE SEQUENCE [LARGE SCALE GENOMIC DNA]</scope>
    <source>
        <strain evidence="6 7">NCTC9380</strain>
    </source>
</reference>
<dbReference type="SUPFAM" id="SSF51679">
    <property type="entry name" value="Bacterial luciferase-like"/>
    <property type="match status" value="1"/>
</dbReference>
<dbReference type="Proteomes" id="UP000254031">
    <property type="component" value="Unassembled WGS sequence"/>
</dbReference>
<gene>
    <name evidence="6" type="primary">luxB</name>
    <name evidence="6" type="ORF">NCTC9380_02119</name>
</gene>
<dbReference type="InterPro" id="IPR020020">
    <property type="entry name" value="Luciferase-type_oxidoreductase"/>
</dbReference>
<dbReference type="Pfam" id="PF00296">
    <property type="entry name" value="Bac_luciferase"/>
    <property type="match status" value="1"/>
</dbReference>